<name>A0A1E1MV31_RHYSE</name>
<protein>
    <submittedName>
        <fullName evidence="1">Uncharacterized protein</fullName>
    </submittedName>
</protein>
<evidence type="ECO:0000313" key="2">
    <source>
        <dbReference type="Proteomes" id="UP000177625"/>
    </source>
</evidence>
<sequence length="64" mass="7578">MYHHWFPWGLILRLGSLVLYCQIELRCIVFATLIREQKFGATKVLSISMLHELRCNPNRGRYGK</sequence>
<dbReference type="Proteomes" id="UP000177625">
    <property type="component" value="Unassembled WGS sequence"/>
</dbReference>
<evidence type="ECO:0000313" key="1">
    <source>
        <dbReference type="EMBL" id="CZT52930.1"/>
    </source>
</evidence>
<dbReference type="EMBL" id="FJVC01000655">
    <property type="protein sequence ID" value="CZT52930.1"/>
    <property type="molecule type" value="Genomic_DNA"/>
</dbReference>
<dbReference type="AlphaFoldDB" id="A0A1E1MV31"/>
<organism evidence="1 2">
    <name type="scientific">Rhynchosporium secalis</name>
    <name type="common">Barley scald fungus</name>
    <dbReference type="NCBI Taxonomy" id="38038"/>
    <lineage>
        <taxon>Eukaryota</taxon>
        <taxon>Fungi</taxon>
        <taxon>Dikarya</taxon>
        <taxon>Ascomycota</taxon>
        <taxon>Pezizomycotina</taxon>
        <taxon>Leotiomycetes</taxon>
        <taxon>Helotiales</taxon>
        <taxon>Ploettnerulaceae</taxon>
        <taxon>Rhynchosporium</taxon>
    </lineage>
</organism>
<proteinExistence type="predicted"/>
<reference evidence="2" key="1">
    <citation type="submission" date="2016-03" db="EMBL/GenBank/DDBJ databases">
        <authorList>
            <person name="Guldener U."/>
        </authorList>
    </citation>
    <scope>NUCLEOTIDE SEQUENCE [LARGE SCALE GENOMIC DNA]</scope>
</reference>
<gene>
    <name evidence="1" type="ORF">RSE6_14338</name>
</gene>
<accession>A0A1E1MV31</accession>
<keyword evidence="2" id="KW-1185">Reference proteome</keyword>